<sequence>MKATMAWRYRACDGFVERLLNAIYSSSKTNPNSRASASISFSLNHSEILGLLVIMELWFRWICFDYRVTLGFGSIVGGLDHVNPVIRLPIEHRISRGTRVGTMAGVDINTLTMEQCLALSQENQALGMVKPEIKGNVNFEIKSQFMRELREDTFFRNKNEDAHDHID</sequence>
<evidence type="ECO:0000313" key="1">
    <source>
        <dbReference type="EMBL" id="GJS81655.1"/>
    </source>
</evidence>
<protein>
    <submittedName>
        <fullName evidence="1">Uncharacterized protein</fullName>
    </submittedName>
</protein>
<organism evidence="1 2">
    <name type="scientific">Tanacetum coccineum</name>
    <dbReference type="NCBI Taxonomy" id="301880"/>
    <lineage>
        <taxon>Eukaryota</taxon>
        <taxon>Viridiplantae</taxon>
        <taxon>Streptophyta</taxon>
        <taxon>Embryophyta</taxon>
        <taxon>Tracheophyta</taxon>
        <taxon>Spermatophyta</taxon>
        <taxon>Magnoliopsida</taxon>
        <taxon>eudicotyledons</taxon>
        <taxon>Gunneridae</taxon>
        <taxon>Pentapetalae</taxon>
        <taxon>asterids</taxon>
        <taxon>campanulids</taxon>
        <taxon>Asterales</taxon>
        <taxon>Asteraceae</taxon>
        <taxon>Asteroideae</taxon>
        <taxon>Anthemideae</taxon>
        <taxon>Anthemidinae</taxon>
        <taxon>Tanacetum</taxon>
    </lineage>
</organism>
<gene>
    <name evidence="1" type="ORF">Tco_0748196</name>
</gene>
<dbReference type="EMBL" id="BQNB010010764">
    <property type="protein sequence ID" value="GJS81655.1"/>
    <property type="molecule type" value="Genomic_DNA"/>
</dbReference>
<comment type="caution">
    <text evidence="1">The sequence shown here is derived from an EMBL/GenBank/DDBJ whole genome shotgun (WGS) entry which is preliminary data.</text>
</comment>
<name>A0ABQ4YXK0_9ASTR</name>
<proteinExistence type="predicted"/>
<dbReference type="Proteomes" id="UP001151760">
    <property type="component" value="Unassembled WGS sequence"/>
</dbReference>
<reference evidence="1" key="1">
    <citation type="journal article" date="2022" name="Int. J. Mol. Sci.">
        <title>Draft Genome of Tanacetum Coccineum: Genomic Comparison of Closely Related Tanacetum-Family Plants.</title>
        <authorList>
            <person name="Yamashiro T."/>
            <person name="Shiraishi A."/>
            <person name="Nakayama K."/>
            <person name="Satake H."/>
        </authorList>
    </citation>
    <scope>NUCLEOTIDE SEQUENCE</scope>
</reference>
<keyword evidence="2" id="KW-1185">Reference proteome</keyword>
<evidence type="ECO:0000313" key="2">
    <source>
        <dbReference type="Proteomes" id="UP001151760"/>
    </source>
</evidence>
<reference evidence="1" key="2">
    <citation type="submission" date="2022-01" db="EMBL/GenBank/DDBJ databases">
        <authorList>
            <person name="Yamashiro T."/>
            <person name="Shiraishi A."/>
            <person name="Satake H."/>
            <person name="Nakayama K."/>
        </authorList>
    </citation>
    <scope>NUCLEOTIDE SEQUENCE</scope>
</reference>
<accession>A0ABQ4YXK0</accession>